<feature type="region of interest" description="Disordered" evidence="2">
    <location>
        <begin position="99"/>
        <end position="131"/>
    </location>
</feature>
<feature type="compositionally biased region" description="Basic and acidic residues" evidence="2">
    <location>
        <begin position="343"/>
        <end position="376"/>
    </location>
</feature>
<dbReference type="SUPFAM" id="SSF55961">
    <property type="entry name" value="Bet v1-like"/>
    <property type="match status" value="1"/>
</dbReference>
<dbReference type="InterPro" id="IPR023393">
    <property type="entry name" value="START-like_dom_sf"/>
</dbReference>
<reference evidence="4 5" key="1">
    <citation type="submission" date="2020-11" db="EMBL/GenBank/DDBJ databases">
        <title>A novel isolate from a Black sea contaminated sediment with potential to produce alkanes: Plantactinospora alkalitolerans sp. nov.</title>
        <authorList>
            <person name="Carro L."/>
            <person name="Veyisoglu A."/>
            <person name="Guven K."/>
            <person name="Schumann P."/>
            <person name="Klenk H.-P."/>
            <person name="Sahin N."/>
        </authorList>
    </citation>
    <scope>NUCLEOTIDE SEQUENCE [LARGE SCALE GENOMIC DNA]</scope>
    <source>
        <strain evidence="4 5">S1510</strain>
    </source>
</reference>
<dbReference type="Pfam" id="PF08327">
    <property type="entry name" value="AHSA1"/>
    <property type="match status" value="1"/>
</dbReference>
<feature type="region of interest" description="Disordered" evidence="2">
    <location>
        <begin position="343"/>
        <end position="386"/>
    </location>
</feature>
<dbReference type="InterPro" id="IPR013538">
    <property type="entry name" value="ASHA1/2-like_C"/>
</dbReference>
<gene>
    <name evidence="4" type="ORF">I0C86_19110</name>
</gene>
<dbReference type="CDD" id="cd07814">
    <property type="entry name" value="SRPBCC_CalC_Aha1-like"/>
    <property type="match status" value="1"/>
</dbReference>
<evidence type="ECO:0000259" key="3">
    <source>
        <dbReference type="Pfam" id="PF08327"/>
    </source>
</evidence>
<dbReference type="Gene3D" id="3.30.530.20">
    <property type="match status" value="1"/>
</dbReference>
<comment type="similarity">
    <text evidence="1">Belongs to the AHA1 family.</text>
</comment>
<comment type="caution">
    <text evidence="4">The sequence shown here is derived from an EMBL/GenBank/DDBJ whole genome shotgun (WGS) entry which is preliminary data.</text>
</comment>
<evidence type="ECO:0000256" key="1">
    <source>
        <dbReference type="ARBA" id="ARBA00006817"/>
    </source>
</evidence>
<evidence type="ECO:0000313" key="5">
    <source>
        <dbReference type="Proteomes" id="UP000638560"/>
    </source>
</evidence>
<feature type="compositionally biased region" description="Basic and acidic residues" evidence="2">
    <location>
        <begin position="106"/>
        <end position="131"/>
    </location>
</feature>
<sequence>MTEIRTTVDLRHPPERVWRALTDRELLPKWFGSVEPRPSSISRFELRPTDFPELDELITVELVELDPPHRIVVRWPEDGQPTQVVCELTPTAEGCRLTVTQGDPEDPFRDTGIDDPFRDSGIDDPWRPADPDRREQAYRQLLDTRLPAVLDWLAFREVDLPESTAVLGAVPAGAAPGDRVVDDGRYGGQQRADGGDHDLRPQHVGPGLHDVQAGVEHLGGDLLAGFRLVLCLLPLDLVVDELGHRLHGLPGAVLVRRHDGDGQDRTAVHQPDLVVGVTAGRGDLRTGVVRRNRDLHRLGHRVLADPQPGIARAWGRVGRRRGGGGGRRHEQNGDLGLVLRLDRQAEGKGRAERHDDDRSRDIPPPKHEFQQVEKVHRTAPSGARIC</sequence>
<evidence type="ECO:0000313" key="4">
    <source>
        <dbReference type="EMBL" id="MBF9131051.1"/>
    </source>
</evidence>
<dbReference type="EMBL" id="JADPUN010000177">
    <property type="protein sequence ID" value="MBF9131051.1"/>
    <property type="molecule type" value="Genomic_DNA"/>
</dbReference>
<name>A0ABS0GXZ0_9ACTN</name>
<feature type="domain" description="Activator of Hsp90 ATPase homologue 1/2-like C-terminal" evidence="3">
    <location>
        <begin position="12"/>
        <end position="106"/>
    </location>
</feature>
<accession>A0ABS0GXZ0</accession>
<feature type="region of interest" description="Disordered" evidence="2">
    <location>
        <begin position="177"/>
        <end position="207"/>
    </location>
</feature>
<evidence type="ECO:0000256" key="2">
    <source>
        <dbReference type="SAM" id="MobiDB-lite"/>
    </source>
</evidence>
<protein>
    <submittedName>
        <fullName evidence="4">SRPBCC domain-containing protein</fullName>
    </submittedName>
</protein>
<keyword evidence="5" id="KW-1185">Reference proteome</keyword>
<dbReference type="Proteomes" id="UP000638560">
    <property type="component" value="Unassembled WGS sequence"/>
</dbReference>
<proteinExistence type="inferred from homology"/>
<dbReference type="RefSeq" id="WP_196202608.1">
    <property type="nucleotide sequence ID" value="NZ_JADPUN010000177.1"/>
</dbReference>
<organism evidence="4 5">
    <name type="scientific">Plantactinospora alkalitolerans</name>
    <dbReference type="NCBI Taxonomy" id="2789879"/>
    <lineage>
        <taxon>Bacteria</taxon>
        <taxon>Bacillati</taxon>
        <taxon>Actinomycetota</taxon>
        <taxon>Actinomycetes</taxon>
        <taxon>Micromonosporales</taxon>
        <taxon>Micromonosporaceae</taxon>
        <taxon>Plantactinospora</taxon>
    </lineage>
</organism>